<sequence length="55" mass="6706">MCRAKIQFLWQRERQILQNTLFRGLELKKRGKERRKLVWEKFGMNPGRSESSSPR</sequence>
<dbReference type="AlphaFoldDB" id="A0A7J7FZ69"/>
<organism evidence="1 2">
    <name type="scientific">Camellia sinensis</name>
    <name type="common">Tea plant</name>
    <name type="synonym">Thea sinensis</name>
    <dbReference type="NCBI Taxonomy" id="4442"/>
    <lineage>
        <taxon>Eukaryota</taxon>
        <taxon>Viridiplantae</taxon>
        <taxon>Streptophyta</taxon>
        <taxon>Embryophyta</taxon>
        <taxon>Tracheophyta</taxon>
        <taxon>Spermatophyta</taxon>
        <taxon>Magnoliopsida</taxon>
        <taxon>eudicotyledons</taxon>
        <taxon>Gunneridae</taxon>
        <taxon>Pentapetalae</taxon>
        <taxon>asterids</taxon>
        <taxon>Ericales</taxon>
        <taxon>Theaceae</taxon>
        <taxon>Camellia</taxon>
    </lineage>
</organism>
<reference evidence="1 2" key="2">
    <citation type="submission" date="2020-07" db="EMBL/GenBank/DDBJ databases">
        <title>Genome assembly of wild tea tree DASZ reveals pedigree and selection history of tea varieties.</title>
        <authorList>
            <person name="Zhang W."/>
        </authorList>
    </citation>
    <scope>NUCLEOTIDE SEQUENCE [LARGE SCALE GENOMIC DNA]</scope>
    <source>
        <strain evidence="2">cv. G240</strain>
        <tissue evidence="1">Leaf</tissue>
    </source>
</reference>
<accession>A0A7J7FZ69</accession>
<name>A0A7J7FZ69_CAMSI</name>
<proteinExistence type="predicted"/>
<comment type="caution">
    <text evidence="1">The sequence shown here is derived from an EMBL/GenBank/DDBJ whole genome shotgun (WGS) entry which is preliminary data.</text>
</comment>
<dbReference type="Proteomes" id="UP000593564">
    <property type="component" value="Unassembled WGS sequence"/>
</dbReference>
<evidence type="ECO:0000313" key="2">
    <source>
        <dbReference type="Proteomes" id="UP000593564"/>
    </source>
</evidence>
<gene>
    <name evidence="1" type="ORF">HYC85_029904</name>
</gene>
<reference evidence="2" key="1">
    <citation type="journal article" date="2020" name="Nat. Commun.">
        <title>Genome assembly of wild tea tree DASZ reveals pedigree and selection history of tea varieties.</title>
        <authorList>
            <person name="Zhang W."/>
            <person name="Zhang Y."/>
            <person name="Qiu H."/>
            <person name="Guo Y."/>
            <person name="Wan H."/>
            <person name="Zhang X."/>
            <person name="Scossa F."/>
            <person name="Alseekh S."/>
            <person name="Zhang Q."/>
            <person name="Wang P."/>
            <person name="Xu L."/>
            <person name="Schmidt M.H."/>
            <person name="Jia X."/>
            <person name="Li D."/>
            <person name="Zhu A."/>
            <person name="Guo F."/>
            <person name="Chen W."/>
            <person name="Ni D."/>
            <person name="Usadel B."/>
            <person name="Fernie A.R."/>
            <person name="Wen W."/>
        </authorList>
    </citation>
    <scope>NUCLEOTIDE SEQUENCE [LARGE SCALE GENOMIC DNA]</scope>
    <source>
        <strain evidence="2">cv. G240</strain>
    </source>
</reference>
<keyword evidence="2" id="KW-1185">Reference proteome</keyword>
<protein>
    <submittedName>
        <fullName evidence="1">Uncharacterized protein</fullName>
    </submittedName>
</protein>
<dbReference type="EMBL" id="JACBKZ010000014">
    <property type="protein sequence ID" value="KAF5933733.1"/>
    <property type="molecule type" value="Genomic_DNA"/>
</dbReference>
<evidence type="ECO:0000313" key="1">
    <source>
        <dbReference type="EMBL" id="KAF5933733.1"/>
    </source>
</evidence>